<comment type="similarity">
    <text evidence="14">Belongs to the NnrD/CARKD family.</text>
</comment>
<comment type="cofactor">
    <cofactor evidence="13">
        <name>Mg(2+)</name>
        <dbReference type="ChEBI" id="CHEBI:18420"/>
    </cofactor>
</comment>
<evidence type="ECO:0000259" key="15">
    <source>
        <dbReference type="PROSITE" id="PS51383"/>
    </source>
</evidence>
<dbReference type="HAMAP" id="MF_01965">
    <property type="entry name" value="NADHX_dehydratase"/>
    <property type="match status" value="1"/>
</dbReference>
<dbReference type="Gene3D" id="3.90.470.20">
    <property type="entry name" value="4'-phosphopantetheinyl transferase domain"/>
    <property type="match status" value="1"/>
</dbReference>
<dbReference type="EC" id="4.2.1.136" evidence="14"/>
<proteinExistence type="inferred from homology"/>
<feature type="binding site" evidence="14">
    <location>
        <position position="356"/>
    </location>
    <ligand>
        <name>AMP</name>
        <dbReference type="ChEBI" id="CHEBI:456215"/>
    </ligand>
</feature>
<gene>
    <name evidence="13" type="primary">acpS</name>
    <name evidence="14" type="synonym">nnrD</name>
    <name evidence="16" type="ORF">SAMN05660923_01008</name>
</gene>
<keyword evidence="1 13" id="KW-0444">Lipid biosynthesis</keyword>
<dbReference type="EMBL" id="FNNG01000003">
    <property type="protein sequence ID" value="SDW62959.1"/>
    <property type="molecule type" value="Genomic_DNA"/>
</dbReference>
<comment type="caution">
    <text evidence="14">Lacks conserved residue(s) required for the propagation of feature annotation.</text>
</comment>
<evidence type="ECO:0000313" key="17">
    <source>
        <dbReference type="Proteomes" id="UP000198828"/>
    </source>
</evidence>
<sequence>MVLRNGVDIVKVSRIEEMLMNKRESFLRKVFTQTEKEYIEKKRYNPQTVSGIFAAKEALSKMLGTGIGKINWKDVEVLHDDNGKPFVSLYGEGLKIAKKLGIINIQLSISHEREYAIAFVIGMEGTKEEITIPPEIKNILPKRKENSHKGTFGRLGVIAGSKGMTGSAYLTTMAALKSGSGLVYTIIPNSLCDIFSVKLTEAIIKPVEDRGTGHFVFDSFKEIEEIIGDMDVLAIGPGIGVDESRIELVERILLTYQKPIVLDADGINCISKGNPEVLRNRKGDTIITPHPGELSRLLNVDTKTIQGQRLEYSKFVSNKYNVINVLKGANTVVTSPKGDVYINTTGNPGMATAGSGDVLTGVIASFVGQGIPSYEAALLGVYCHGLAGDLAKRDKGEYGLISGDILANIPYSIKEFELLS</sequence>
<comment type="subcellular location">
    <subcellularLocation>
        <location evidence="13">Cytoplasm</location>
    </subcellularLocation>
</comment>
<keyword evidence="8 14" id="KW-0521">NADP</keyword>
<dbReference type="HAMAP" id="MF_00101">
    <property type="entry name" value="AcpS"/>
    <property type="match status" value="1"/>
</dbReference>
<comment type="catalytic activity">
    <reaction evidence="14">
        <text>(6S)-NADHX + ADP = AMP + phosphate + NADH + H(+)</text>
        <dbReference type="Rhea" id="RHEA:32223"/>
        <dbReference type="ChEBI" id="CHEBI:15378"/>
        <dbReference type="ChEBI" id="CHEBI:43474"/>
        <dbReference type="ChEBI" id="CHEBI:57945"/>
        <dbReference type="ChEBI" id="CHEBI:64074"/>
        <dbReference type="ChEBI" id="CHEBI:456215"/>
        <dbReference type="ChEBI" id="CHEBI:456216"/>
        <dbReference type="EC" id="4.2.1.136"/>
    </reaction>
</comment>
<keyword evidence="6 14" id="KW-0067">ATP-binding</keyword>
<dbReference type="EC" id="2.7.8.7" evidence="13"/>
<keyword evidence="12 14" id="KW-0456">Lyase</keyword>
<evidence type="ECO:0000256" key="9">
    <source>
        <dbReference type="ARBA" id="ARBA00023027"/>
    </source>
</evidence>
<dbReference type="InterPro" id="IPR002582">
    <property type="entry name" value="ACPS"/>
</dbReference>
<dbReference type="GO" id="GO:0005737">
    <property type="term" value="C:cytoplasm"/>
    <property type="evidence" value="ECO:0007669"/>
    <property type="project" value="UniProtKB-SubCell"/>
</dbReference>
<dbReference type="GO" id="GO:0000287">
    <property type="term" value="F:magnesium ion binding"/>
    <property type="evidence" value="ECO:0007669"/>
    <property type="project" value="UniProtKB-UniRule"/>
</dbReference>
<comment type="catalytic activity">
    <reaction evidence="14">
        <text>(6S)-NADPHX + ADP = AMP + phosphate + NADPH + H(+)</text>
        <dbReference type="Rhea" id="RHEA:32235"/>
        <dbReference type="ChEBI" id="CHEBI:15378"/>
        <dbReference type="ChEBI" id="CHEBI:43474"/>
        <dbReference type="ChEBI" id="CHEBI:57783"/>
        <dbReference type="ChEBI" id="CHEBI:64076"/>
        <dbReference type="ChEBI" id="CHEBI:456215"/>
        <dbReference type="ChEBI" id="CHEBI:456216"/>
        <dbReference type="EC" id="4.2.1.136"/>
    </reaction>
</comment>
<dbReference type="OrthoDB" id="9806925at2"/>
<keyword evidence="5 13" id="KW-0276">Fatty acid metabolism</keyword>
<dbReference type="PANTHER" id="PTHR12592">
    <property type="entry name" value="ATP-DEPENDENT (S)-NAD(P)H-HYDRATE DEHYDRATASE FAMILY MEMBER"/>
    <property type="match status" value="1"/>
</dbReference>
<dbReference type="InterPro" id="IPR017953">
    <property type="entry name" value="Carbohydrate_kinase_pred_CS"/>
</dbReference>
<dbReference type="GO" id="GO:0110051">
    <property type="term" value="P:metabolite repair"/>
    <property type="evidence" value="ECO:0007669"/>
    <property type="project" value="TreeGrafter"/>
</dbReference>
<reference evidence="16 17" key="1">
    <citation type="submission" date="2016-10" db="EMBL/GenBank/DDBJ databases">
        <authorList>
            <person name="de Groot N.N."/>
        </authorList>
    </citation>
    <scope>NUCLEOTIDE SEQUENCE [LARGE SCALE GENOMIC DNA]</scope>
    <source>
        <strain evidence="16 17">DSM 23310</strain>
    </source>
</reference>
<keyword evidence="2 13" id="KW-0808">Transferase</keyword>
<keyword evidence="17" id="KW-1185">Reference proteome</keyword>
<keyword evidence="13" id="KW-0963">Cytoplasm</keyword>
<dbReference type="Pfam" id="PF01648">
    <property type="entry name" value="ACPS"/>
    <property type="match status" value="1"/>
</dbReference>
<dbReference type="GO" id="GO:0052855">
    <property type="term" value="F:ADP-dependent NAD(P)H-hydrate dehydratase activity"/>
    <property type="evidence" value="ECO:0007669"/>
    <property type="project" value="UniProtKB-UniRule"/>
</dbReference>
<keyword evidence="10 13" id="KW-0443">Lipid metabolism</keyword>
<dbReference type="InterPro" id="IPR037143">
    <property type="entry name" value="4-PPantetheinyl_Trfase_dom_sf"/>
</dbReference>
<comment type="function">
    <text evidence="13">Transfers the 4'-phosphopantetheine moiety from coenzyme A to a Ser of acyl-carrier-protein.</text>
</comment>
<dbReference type="AlphaFoldDB" id="A0A1H2V4W8"/>
<keyword evidence="11 13" id="KW-0275">Fatty acid biosynthesis</keyword>
<keyword evidence="3 13" id="KW-0479">Metal-binding</keyword>
<evidence type="ECO:0000256" key="2">
    <source>
        <dbReference type="ARBA" id="ARBA00022679"/>
    </source>
</evidence>
<feature type="binding site" evidence="13">
    <location>
        <position position="8"/>
    </location>
    <ligand>
        <name>Mg(2+)</name>
        <dbReference type="ChEBI" id="CHEBI:18420"/>
    </ligand>
</feature>
<dbReference type="Gene3D" id="3.40.1190.20">
    <property type="match status" value="1"/>
</dbReference>
<comment type="similarity">
    <text evidence="13">Belongs to the P-Pant transferase superfamily. AcpS family.</text>
</comment>
<feature type="binding site" evidence="13">
    <location>
        <position position="57"/>
    </location>
    <ligand>
        <name>Mg(2+)</name>
        <dbReference type="ChEBI" id="CHEBI:18420"/>
    </ligand>
</feature>
<name>A0A1H2V4W8_9FIRM</name>
<dbReference type="GO" id="GO:0046496">
    <property type="term" value="P:nicotinamide nucleotide metabolic process"/>
    <property type="evidence" value="ECO:0007669"/>
    <property type="project" value="UniProtKB-UniRule"/>
</dbReference>
<protein>
    <recommendedName>
        <fullName evidence="13 14">Multifunctional fusion protein</fullName>
    </recommendedName>
    <domain>
        <recommendedName>
            <fullName evidence="13">Holo-[acyl-carrier-protein] synthase</fullName>
            <shortName evidence="13">Holo-ACP synthase</shortName>
            <ecNumber evidence="13">2.7.8.7</ecNumber>
        </recommendedName>
        <alternativeName>
            <fullName evidence="13">4'-phosphopantetheinyl transferase AcpS</fullName>
        </alternativeName>
    </domain>
    <domain>
        <recommendedName>
            <fullName evidence="14">ADP-dependent (S)-NAD(P)H-hydrate dehydratase</fullName>
            <ecNumber evidence="14">4.2.1.136</ecNumber>
        </recommendedName>
        <alternativeName>
            <fullName evidence="14">ADP-dependent NAD(P)HX dehydratase</fullName>
        </alternativeName>
    </domain>
</protein>
<dbReference type="PROSITE" id="PS51383">
    <property type="entry name" value="YJEF_C_3"/>
    <property type="match status" value="1"/>
</dbReference>
<dbReference type="RefSeq" id="WP_093751425.1">
    <property type="nucleotide sequence ID" value="NZ_BSYN01000004.1"/>
</dbReference>
<dbReference type="PANTHER" id="PTHR12592:SF0">
    <property type="entry name" value="ATP-DEPENDENT (S)-NAD(P)H-HYDRATE DEHYDRATASE"/>
    <property type="match status" value="1"/>
</dbReference>
<evidence type="ECO:0000256" key="8">
    <source>
        <dbReference type="ARBA" id="ARBA00022857"/>
    </source>
</evidence>
<dbReference type="Proteomes" id="UP000198828">
    <property type="component" value="Unassembled WGS sequence"/>
</dbReference>
<evidence type="ECO:0000313" key="16">
    <source>
        <dbReference type="EMBL" id="SDW62959.1"/>
    </source>
</evidence>
<dbReference type="PROSITE" id="PS01050">
    <property type="entry name" value="YJEF_C_2"/>
    <property type="match status" value="1"/>
</dbReference>
<evidence type="ECO:0000256" key="10">
    <source>
        <dbReference type="ARBA" id="ARBA00023098"/>
    </source>
</evidence>
<evidence type="ECO:0000256" key="14">
    <source>
        <dbReference type="HAMAP-Rule" id="MF_01965"/>
    </source>
</evidence>
<keyword evidence="9 14" id="KW-0520">NAD</keyword>
<dbReference type="InterPro" id="IPR004568">
    <property type="entry name" value="Ppantetheine-prot_Trfase_dom"/>
</dbReference>
<dbReference type="GO" id="GO:0005524">
    <property type="term" value="F:ATP binding"/>
    <property type="evidence" value="ECO:0007669"/>
    <property type="project" value="UniProtKB-KW"/>
</dbReference>
<evidence type="ECO:0000256" key="4">
    <source>
        <dbReference type="ARBA" id="ARBA00022741"/>
    </source>
</evidence>
<feature type="binding site" evidence="14">
    <location>
        <position position="357"/>
    </location>
    <ligand>
        <name>(6S)-NADPHX</name>
        <dbReference type="ChEBI" id="CHEBI:64076"/>
    </ligand>
</feature>
<dbReference type="Pfam" id="PF01256">
    <property type="entry name" value="Carb_kinase"/>
    <property type="match status" value="1"/>
</dbReference>
<accession>A0A1H2V4W8</accession>
<evidence type="ECO:0000256" key="7">
    <source>
        <dbReference type="ARBA" id="ARBA00022842"/>
    </source>
</evidence>
<dbReference type="NCBIfam" id="TIGR00196">
    <property type="entry name" value="yjeF_cterm"/>
    <property type="match status" value="1"/>
</dbReference>
<dbReference type="InterPro" id="IPR008278">
    <property type="entry name" value="4-PPantetheinyl_Trfase_dom"/>
</dbReference>
<comment type="catalytic activity">
    <reaction evidence="13">
        <text>apo-[ACP] + CoA = holo-[ACP] + adenosine 3',5'-bisphosphate + H(+)</text>
        <dbReference type="Rhea" id="RHEA:12068"/>
        <dbReference type="Rhea" id="RHEA-COMP:9685"/>
        <dbReference type="Rhea" id="RHEA-COMP:9690"/>
        <dbReference type="ChEBI" id="CHEBI:15378"/>
        <dbReference type="ChEBI" id="CHEBI:29999"/>
        <dbReference type="ChEBI" id="CHEBI:57287"/>
        <dbReference type="ChEBI" id="CHEBI:58343"/>
        <dbReference type="ChEBI" id="CHEBI:64479"/>
        <dbReference type="EC" id="2.7.8.7"/>
    </reaction>
</comment>
<evidence type="ECO:0000256" key="12">
    <source>
        <dbReference type="ARBA" id="ARBA00023239"/>
    </source>
</evidence>
<keyword evidence="4 14" id="KW-0547">Nucleotide-binding</keyword>
<evidence type="ECO:0000256" key="5">
    <source>
        <dbReference type="ARBA" id="ARBA00022832"/>
    </source>
</evidence>
<dbReference type="InterPro" id="IPR000631">
    <property type="entry name" value="CARKD"/>
</dbReference>
<evidence type="ECO:0000256" key="6">
    <source>
        <dbReference type="ARBA" id="ARBA00022840"/>
    </source>
</evidence>
<dbReference type="SUPFAM" id="SSF56214">
    <property type="entry name" value="4'-phosphopantetheinyl transferase"/>
    <property type="match status" value="1"/>
</dbReference>
<feature type="binding site" evidence="14">
    <location>
        <position position="238"/>
    </location>
    <ligand>
        <name>(6S)-NADPHX</name>
        <dbReference type="ChEBI" id="CHEBI:64076"/>
    </ligand>
</feature>
<dbReference type="CDD" id="cd01171">
    <property type="entry name" value="YXKO-related"/>
    <property type="match status" value="1"/>
</dbReference>
<feature type="binding site" evidence="14">
    <location>
        <position position="290"/>
    </location>
    <ligand>
        <name>(6S)-NADPHX</name>
        <dbReference type="ChEBI" id="CHEBI:64076"/>
    </ligand>
</feature>
<dbReference type="NCBIfam" id="TIGR00556">
    <property type="entry name" value="pantethn_trn"/>
    <property type="match status" value="1"/>
</dbReference>
<keyword evidence="7 13" id="KW-0460">Magnesium</keyword>
<dbReference type="GO" id="GO:0008897">
    <property type="term" value="F:holo-[acyl-carrier-protein] synthase activity"/>
    <property type="evidence" value="ECO:0007669"/>
    <property type="project" value="UniProtKB-UniRule"/>
</dbReference>
<evidence type="ECO:0000256" key="11">
    <source>
        <dbReference type="ARBA" id="ARBA00023160"/>
    </source>
</evidence>
<dbReference type="GO" id="GO:0052856">
    <property type="term" value="F:NAD(P)HX epimerase activity"/>
    <property type="evidence" value="ECO:0007669"/>
    <property type="project" value="TreeGrafter"/>
</dbReference>
<feature type="domain" description="YjeF C-terminal" evidence="15">
    <location>
        <begin position="132"/>
        <end position="416"/>
    </location>
</feature>
<evidence type="ECO:0000256" key="13">
    <source>
        <dbReference type="HAMAP-Rule" id="MF_00101"/>
    </source>
</evidence>
<dbReference type="GO" id="GO:0006633">
    <property type="term" value="P:fatty acid biosynthetic process"/>
    <property type="evidence" value="ECO:0007669"/>
    <property type="project" value="UniProtKB-UniRule"/>
</dbReference>
<feature type="binding site" evidence="14">
    <location>
        <begin position="327"/>
        <end position="331"/>
    </location>
    <ligand>
        <name>AMP</name>
        <dbReference type="ChEBI" id="CHEBI:456215"/>
    </ligand>
</feature>
<evidence type="ECO:0000256" key="3">
    <source>
        <dbReference type="ARBA" id="ARBA00022723"/>
    </source>
</evidence>
<evidence type="ECO:0000256" key="1">
    <source>
        <dbReference type="ARBA" id="ARBA00022516"/>
    </source>
</evidence>
<dbReference type="InterPro" id="IPR029056">
    <property type="entry name" value="Ribokinase-like"/>
</dbReference>
<comment type="subunit">
    <text evidence="14">Homotetramer.</text>
</comment>
<dbReference type="NCBIfam" id="TIGR00516">
    <property type="entry name" value="acpS"/>
    <property type="match status" value="1"/>
</dbReference>
<dbReference type="SUPFAM" id="SSF53613">
    <property type="entry name" value="Ribokinase-like"/>
    <property type="match status" value="1"/>
</dbReference>
<comment type="function">
    <text evidence="14">Catalyzes the dehydration of the S-form of NAD(P)HX at the expense of ADP, which is converted to AMP. Together with NAD(P)HX epimerase, which catalyzes the epimerization of the S- and R-forms, the enzyme allows the repair of both epimers of NAD(P)HX, a damaged form of NAD(P)H that is a result of enzymatic or heat-dependent hydration.</text>
</comment>
<organism evidence="16 17">
    <name type="scientific">Tepidimicrobium xylanilyticum</name>
    <dbReference type="NCBI Taxonomy" id="1123352"/>
    <lineage>
        <taxon>Bacteria</taxon>
        <taxon>Bacillati</taxon>
        <taxon>Bacillota</taxon>
        <taxon>Tissierellia</taxon>
        <taxon>Tissierellales</taxon>
        <taxon>Tepidimicrobiaceae</taxon>
        <taxon>Tepidimicrobium</taxon>
    </lineage>
</organism>